<reference evidence="2" key="1">
    <citation type="journal article" date="2014" name="Int. J. Syst. Evol. Microbiol.">
        <title>Complete genome sequence of Corynebacterium casei LMG S-19264T (=DSM 44701T), isolated from a smear-ripened cheese.</title>
        <authorList>
            <consortium name="US DOE Joint Genome Institute (JGI-PGF)"/>
            <person name="Walter F."/>
            <person name="Albersmeier A."/>
            <person name="Kalinowski J."/>
            <person name="Ruckert C."/>
        </authorList>
    </citation>
    <scope>NUCLEOTIDE SEQUENCE</scope>
    <source>
        <strain evidence="2">NBRC 101628</strain>
    </source>
</reference>
<dbReference type="Gene3D" id="3.30.70.1440">
    <property type="entry name" value="Multidrug efflux transporter AcrB pore domain"/>
    <property type="match status" value="1"/>
</dbReference>
<feature type="transmembrane region" description="Helical" evidence="1">
    <location>
        <begin position="959"/>
        <end position="981"/>
    </location>
</feature>
<evidence type="ECO:0000256" key="1">
    <source>
        <dbReference type="SAM" id="Phobius"/>
    </source>
</evidence>
<feature type="transmembrane region" description="Helical" evidence="1">
    <location>
        <begin position="335"/>
        <end position="354"/>
    </location>
</feature>
<feature type="transmembrane region" description="Helical" evidence="1">
    <location>
        <begin position="884"/>
        <end position="904"/>
    </location>
</feature>
<dbReference type="Pfam" id="PF00873">
    <property type="entry name" value="ACR_tran"/>
    <property type="match status" value="1"/>
</dbReference>
<accession>A0AA37RSL8</accession>
<dbReference type="RefSeq" id="WP_095505780.1">
    <property type="nucleotide sequence ID" value="NZ_BSNC01000001.1"/>
</dbReference>
<gene>
    <name evidence="2" type="ORF">GCM10007895_05110</name>
</gene>
<sequence>MNIAEYSVVNKVVTWLFVLILVGGGVGAYEEMGKLEDPAFTIKEAKVITLYPGATVTQVESEVTYHVEDAVQQLGQLKRIKMSISRPGYSEVTVEFKDEYGPKDMPSIYDELRRKIADMKHKLPPGAQAPSVVDDFADVFGIFLTVSGDGYSYRDLKDVADRLKKQLVLIDGVRKVSVQGVQQEVVYFEISRARLAELGIPVHAIGEVLRSVNQASPAGSLNVGNDYIRIHPTGEAQSVNEIGDVFVTSEDKTLIRLSDIGEIVRAYKDPATSLYYSDGKPAVALAISMSAGENVIAVGDRIEQRLAEMASVIPVGIEIKDTYNQPKEVDSSVSGFINSVIEALIIVVAVLLVFMGARVGLIIGAVLLITVAGTLWIMNMFGIELQRISLGALIIALGMLVDNAIVVAEGMLIRIQQGMSGRKAAGETVGQTFTALLGGTIIGILAFSGIGFSTDNTGEFARSLFYVILISLSLSWFTAITTTPLLCALFIKKTEPKEGEEEKDPYDSGMFRGYKALLLPALKFKYVTVAVAAGFFAMAVYGFGHIKEGFFPDANTPIFFVDVWQVEGTDISTTKEDTLRLEAWIREQEEVVQTTTIVGSGAVRFTLVYSPESSTATYAQIIVKVEDREQIAGLQDRIDTWLMENLPNTEPKIKNLRIGPGRDSKIEARFSGPDPDVLRQLSEQAQAIMHADDDAREVRDDWRQPVKVIVPQFNEQVGRQLGINRSDFADALQFASEGAPGGIFRDGNRLLPIYLRAPEEERASPSDLTDIQVYSPVLERFIPIGQVSTGFETKMENNIIRNRNRLHTIIASCNPISEFATPLFNRVRPQIEAIELPPGYILEWGGEYEDATDAQNSLFDVLPGGFLLMIIVSIMLFGRIRQPLIIWLVVPMAIVGITFGLLLMDGAFDFMALLGALSLVGLQIKNAIVLIEEIDLQKSTGKNTYDAIVDASISRLRPVLMAASTTILGVIPLLSDVFFAYMSITIMFGLGFATALTMLVVPALYLIFFDDTKELAQEKQLAEAT</sequence>
<feature type="transmembrane region" description="Helical" evidence="1">
    <location>
        <begin position="987"/>
        <end position="1009"/>
    </location>
</feature>
<dbReference type="AlphaFoldDB" id="A0AA37RSL8"/>
<feature type="transmembrane region" description="Helical" evidence="1">
    <location>
        <begin position="361"/>
        <end position="382"/>
    </location>
</feature>
<dbReference type="PRINTS" id="PR00702">
    <property type="entry name" value="ACRIFLAVINRP"/>
</dbReference>
<dbReference type="InterPro" id="IPR027463">
    <property type="entry name" value="AcrB_DN_DC_subdom"/>
</dbReference>
<dbReference type="Gene3D" id="1.20.1640.10">
    <property type="entry name" value="Multidrug efflux transporter AcrB transmembrane domain"/>
    <property type="match status" value="2"/>
</dbReference>
<dbReference type="PANTHER" id="PTHR32063:SF18">
    <property type="entry name" value="CATION EFFLUX SYSTEM PROTEIN"/>
    <property type="match status" value="1"/>
</dbReference>
<dbReference type="GO" id="GO:0042910">
    <property type="term" value="F:xenobiotic transmembrane transporter activity"/>
    <property type="evidence" value="ECO:0007669"/>
    <property type="project" value="TreeGrafter"/>
</dbReference>
<keyword evidence="3" id="KW-1185">Reference proteome</keyword>
<dbReference type="Proteomes" id="UP001161422">
    <property type="component" value="Unassembled WGS sequence"/>
</dbReference>
<feature type="transmembrane region" description="Helical" evidence="1">
    <location>
        <begin position="858"/>
        <end position="877"/>
    </location>
</feature>
<dbReference type="SUPFAM" id="SSF82714">
    <property type="entry name" value="Multidrug efflux transporter AcrB TolC docking domain, DN and DC subdomains"/>
    <property type="match status" value="2"/>
</dbReference>
<dbReference type="PANTHER" id="PTHR32063">
    <property type="match status" value="1"/>
</dbReference>
<organism evidence="2 3">
    <name type="scientific">Paraferrimonas sedimenticola</name>
    <dbReference type="NCBI Taxonomy" id="375674"/>
    <lineage>
        <taxon>Bacteria</taxon>
        <taxon>Pseudomonadati</taxon>
        <taxon>Pseudomonadota</taxon>
        <taxon>Gammaproteobacteria</taxon>
        <taxon>Alteromonadales</taxon>
        <taxon>Ferrimonadaceae</taxon>
        <taxon>Paraferrimonas</taxon>
    </lineage>
</organism>
<dbReference type="EMBL" id="BSNC01000001">
    <property type="protein sequence ID" value="GLP95205.1"/>
    <property type="molecule type" value="Genomic_DNA"/>
</dbReference>
<dbReference type="SUPFAM" id="SSF82693">
    <property type="entry name" value="Multidrug efflux transporter AcrB pore domain, PN1, PN2, PC1 and PC2 subdomains"/>
    <property type="match status" value="2"/>
</dbReference>
<dbReference type="Gene3D" id="3.30.70.1430">
    <property type="entry name" value="Multidrug efflux transporter AcrB pore domain"/>
    <property type="match status" value="2"/>
</dbReference>
<feature type="transmembrane region" description="Helical" evidence="1">
    <location>
        <begin position="433"/>
        <end position="452"/>
    </location>
</feature>
<dbReference type="InterPro" id="IPR001036">
    <property type="entry name" value="Acrflvin-R"/>
</dbReference>
<proteinExistence type="predicted"/>
<dbReference type="Gene3D" id="3.30.70.1320">
    <property type="entry name" value="Multidrug efflux transporter AcrB pore domain like"/>
    <property type="match status" value="1"/>
</dbReference>
<name>A0AA37RSL8_9GAMM</name>
<dbReference type="GO" id="GO:0005886">
    <property type="term" value="C:plasma membrane"/>
    <property type="evidence" value="ECO:0007669"/>
    <property type="project" value="TreeGrafter"/>
</dbReference>
<feature type="transmembrane region" description="Helical" evidence="1">
    <location>
        <begin position="388"/>
        <end position="412"/>
    </location>
</feature>
<keyword evidence="1" id="KW-0472">Membrane</keyword>
<dbReference type="SUPFAM" id="SSF82866">
    <property type="entry name" value="Multidrug efflux transporter AcrB transmembrane domain"/>
    <property type="match status" value="2"/>
</dbReference>
<comment type="caution">
    <text evidence="2">The sequence shown here is derived from an EMBL/GenBank/DDBJ whole genome shotgun (WGS) entry which is preliminary data.</text>
</comment>
<protein>
    <submittedName>
        <fullName evidence="2">Multidrug transporter AcrB</fullName>
    </submittedName>
</protein>
<feature type="transmembrane region" description="Helical" evidence="1">
    <location>
        <begin position="524"/>
        <end position="544"/>
    </location>
</feature>
<keyword evidence="1" id="KW-0812">Transmembrane</keyword>
<feature type="transmembrane region" description="Helical" evidence="1">
    <location>
        <begin position="464"/>
        <end position="491"/>
    </location>
</feature>
<evidence type="ECO:0000313" key="3">
    <source>
        <dbReference type="Proteomes" id="UP001161422"/>
    </source>
</evidence>
<keyword evidence="1" id="KW-1133">Transmembrane helix</keyword>
<dbReference type="Gene3D" id="3.30.2090.10">
    <property type="entry name" value="Multidrug efflux transporter AcrB TolC docking domain, DN and DC subdomains"/>
    <property type="match status" value="2"/>
</dbReference>
<reference evidence="2" key="2">
    <citation type="submission" date="2023-01" db="EMBL/GenBank/DDBJ databases">
        <title>Draft genome sequence of Paraferrimonas sedimenticola strain NBRC 101628.</title>
        <authorList>
            <person name="Sun Q."/>
            <person name="Mori K."/>
        </authorList>
    </citation>
    <scope>NUCLEOTIDE SEQUENCE</scope>
    <source>
        <strain evidence="2">NBRC 101628</strain>
    </source>
</reference>
<evidence type="ECO:0000313" key="2">
    <source>
        <dbReference type="EMBL" id="GLP95205.1"/>
    </source>
</evidence>